<protein>
    <recommendedName>
        <fullName evidence="4">Methyltransferase</fullName>
        <ecNumber evidence="4">2.1.1.-</ecNumber>
    </recommendedName>
</protein>
<accession>A8ZWE1</accession>
<dbReference type="SUPFAM" id="SSF53335">
    <property type="entry name" value="S-adenosyl-L-methionine-dependent methyltransferases"/>
    <property type="match status" value="1"/>
</dbReference>
<dbReference type="GO" id="GO:0003677">
    <property type="term" value="F:DNA binding"/>
    <property type="evidence" value="ECO:0007669"/>
    <property type="project" value="InterPro"/>
</dbReference>
<dbReference type="InterPro" id="IPR001091">
    <property type="entry name" value="RM_Methyltransferase"/>
</dbReference>
<evidence type="ECO:0000259" key="5">
    <source>
        <dbReference type="Pfam" id="PF01555"/>
    </source>
</evidence>
<evidence type="ECO:0000256" key="3">
    <source>
        <dbReference type="ARBA" id="ARBA00022679"/>
    </source>
</evidence>
<dbReference type="InterPro" id="IPR002941">
    <property type="entry name" value="DNA_methylase_N4/N6"/>
</dbReference>
<dbReference type="KEGG" id="dol:Dole_0939"/>
<proteinExistence type="inferred from homology"/>
<keyword evidence="2 6" id="KW-0489">Methyltransferase</keyword>
<evidence type="ECO:0000256" key="4">
    <source>
        <dbReference type="RuleBase" id="RU362026"/>
    </source>
</evidence>
<dbReference type="HOGENOM" id="CLU_024927_5_1_7"/>
<evidence type="ECO:0000313" key="7">
    <source>
        <dbReference type="Proteomes" id="UP000008561"/>
    </source>
</evidence>
<dbReference type="PROSITE" id="PS00092">
    <property type="entry name" value="N6_MTASE"/>
    <property type="match status" value="1"/>
</dbReference>
<dbReference type="AlphaFoldDB" id="A8ZWE1"/>
<keyword evidence="3" id="KW-0808">Transferase</keyword>
<dbReference type="RefSeq" id="WP_012174367.1">
    <property type="nucleotide sequence ID" value="NC_009943.1"/>
</dbReference>
<name>A8ZWE1_DESOH</name>
<comment type="similarity">
    <text evidence="1 4">Belongs to the N(4)/N(6)-methyltransferase family.</text>
</comment>
<dbReference type="InterPro" id="IPR002052">
    <property type="entry name" value="DNA_methylase_N6_adenine_CS"/>
</dbReference>
<dbReference type="Proteomes" id="UP000008561">
    <property type="component" value="Chromosome"/>
</dbReference>
<keyword evidence="7" id="KW-1185">Reference proteome</keyword>
<dbReference type="REBASE" id="16464">
    <property type="entry name" value="M.DolHORF939P"/>
</dbReference>
<dbReference type="eggNOG" id="COG2189">
    <property type="taxonomic scope" value="Bacteria"/>
</dbReference>
<evidence type="ECO:0000256" key="1">
    <source>
        <dbReference type="ARBA" id="ARBA00006594"/>
    </source>
</evidence>
<dbReference type="EMBL" id="CP000859">
    <property type="protein sequence ID" value="ABW66749.1"/>
    <property type="molecule type" value="Genomic_DNA"/>
</dbReference>
<dbReference type="Pfam" id="PF01555">
    <property type="entry name" value="N6_N4_Mtase"/>
    <property type="match status" value="1"/>
</dbReference>
<reference evidence="6 7" key="1">
    <citation type="submission" date="2007-10" db="EMBL/GenBank/DDBJ databases">
        <title>Complete sequence of Desulfococcus oleovorans Hxd3.</title>
        <authorList>
            <consortium name="US DOE Joint Genome Institute"/>
            <person name="Copeland A."/>
            <person name="Lucas S."/>
            <person name="Lapidus A."/>
            <person name="Barry K."/>
            <person name="Glavina del Rio T."/>
            <person name="Dalin E."/>
            <person name="Tice H."/>
            <person name="Pitluck S."/>
            <person name="Kiss H."/>
            <person name="Brettin T."/>
            <person name="Bruce D."/>
            <person name="Detter J.C."/>
            <person name="Han C."/>
            <person name="Schmutz J."/>
            <person name="Larimer F."/>
            <person name="Land M."/>
            <person name="Hauser L."/>
            <person name="Kyrpides N."/>
            <person name="Kim E."/>
            <person name="Wawrik B."/>
            <person name="Richardson P."/>
        </authorList>
    </citation>
    <scope>NUCLEOTIDE SEQUENCE [LARGE SCALE GENOMIC DNA]</scope>
    <source>
        <strain evidence="7">DSM 6200 / JCM 39069 / Hxd3</strain>
    </source>
</reference>
<evidence type="ECO:0000313" key="6">
    <source>
        <dbReference type="EMBL" id="ABW66749.1"/>
    </source>
</evidence>
<dbReference type="STRING" id="96561.Dole_0939"/>
<dbReference type="PRINTS" id="PR00508">
    <property type="entry name" value="S21N4MTFRASE"/>
</dbReference>
<organism evidence="6 7">
    <name type="scientific">Desulfosudis oleivorans (strain DSM 6200 / JCM 39069 / Hxd3)</name>
    <name type="common">Desulfococcus oleovorans</name>
    <dbReference type="NCBI Taxonomy" id="96561"/>
    <lineage>
        <taxon>Bacteria</taxon>
        <taxon>Pseudomonadati</taxon>
        <taxon>Thermodesulfobacteriota</taxon>
        <taxon>Desulfobacteria</taxon>
        <taxon>Desulfobacterales</taxon>
        <taxon>Desulfosudaceae</taxon>
        <taxon>Desulfosudis</taxon>
    </lineage>
</organism>
<dbReference type="GO" id="GO:0032259">
    <property type="term" value="P:methylation"/>
    <property type="evidence" value="ECO:0007669"/>
    <property type="project" value="UniProtKB-KW"/>
</dbReference>
<dbReference type="Gene3D" id="3.40.50.150">
    <property type="entry name" value="Vaccinia Virus protein VP39"/>
    <property type="match status" value="1"/>
</dbReference>
<evidence type="ECO:0000256" key="2">
    <source>
        <dbReference type="ARBA" id="ARBA00022603"/>
    </source>
</evidence>
<sequence length="301" mass="34748">MAIKASSYGYQMALQTLKNQTVWTPEHVVDSSIEKKIVYSSQLGALYNDDIIKVIPYVHSESVDTIFADPPFNLSKIYGNNVNDNLTEKEYLSWCKTWLDQCIRVLKPGGAIFIYNLPKWNIILGNHLSEAGMTFRHWIAVDIKLSLPIPGRLYPSHYSMLYYTKGKPKTFRRVRTPIEVCRHCGKEIKDYGGHRRAMNPNGVNLTDVWHDITPVRHWKFKSRRRSANQLSTKLLERVIQLSTQEYDIVLDPFGGSGTTYDVCERLQRHWIGIEIESCDVIIERLQTEDLSPHKSGDYVEI</sequence>
<feature type="domain" description="DNA methylase N-4/N-6" evidence="5">
    <location>
        <begin position="63"/>
        <end position="277"/>
    </location>
</feature>
<gene>
    <name evidence="6" type="ordered locus">Dole_0939</name>
</gene>
<dbReference type="GO" id="GO:0008170">
    <property type="term" value="F:N-methyltransferase activity"/>
    <property type="evidence" value="ECO:0007669"/>
    <property type="project" value="InterPro"/>
</dbReference>
<dbReference type="EC" id="2.1.1.-" evidence="4"/>
<dbReference type="InterPro" id="IPR029063">
    <property type="entry name" value="SAM-dependent_MTases_sf"/>
</dbReference>